<dbReference type="Pfam" id="PF07992">
    <property type="entry name" value="Pyr_redox_2"/>
    <property type="match status" value="1"/>
</dbReference>
<accession>A0A6N0P0H9</accession>
<dbReference type="NCBIfam" id="TIGR02053">
    <property type="entry name" value="MerA"/>
    <property type="match status" value="1"/>
</dbReference>
<evidence type="ECO:0000313" key="21">
    <source>
        <dbReference type="Proteomes" id="UP000509301"/>
    </source>
</evidence>
<evidence type="ECO:0000256" key="17">
    <source>
        <dbReference type="RuleBase" id="RU003691"/>
    </source>
</evidence>
<evidence type="ECO:0000256" key="1">
    <source>
        <dbReference type="ARBA" id="ARBA00001974"/>
    </source>
</evidence>
<keyword evidence="13" id="KW-1015">Disulfide bond</keyword>
<feature type="domain" description="FAD/NAD(P)-binding" evidence="19">
    <location>
        <begin position="3"/>
        <end position="305"/>
    </location>
</feature>
<keyword evidence="9 17" id="KW-0274">FAD</keyword>
<evidence type="ECO:0000313" key="20">
    <source>
        <dbReference type="EMBL" id="QKR00780.1"/>
    </source>
</evidence>
<evidence type="ECO:0000256" key="11">
    <source>
        <dbReference type="ARBA" id="ARBA00022914"/>
    </source>
</evidence>
<evidence type="ECO:0000256" key="14">
    <source>
        <dbReference type="ARBA" id="ARBA00023284"/>
    </source>
</evidence>
<dbReference type="GO" id="GO:0050660">
    <property type="term" value="F:flavin adenine dinucleotide binding"/>
    <property type="evidence" value="ECO:0007669"/>
    <property type="project" value="InterPro"/>
</dbReference>
<feature type="domain" description="Pyridine nucleotide-disulphide oxidoreductase dimerisation" evidence="18">
    <location>
        <begin position="326"/>
        <end position="429"/>
    </location>
</feature>
<keyword evidence="8" id="KW-0479">Metal-binding</keyword>
<evidence type="ECO:0000256" key="12">
    <source>
        <dbReference type="ARBA" id="ARBA00023002"/>
    </source>
</evidence>
<dbReference type="InterPro" id="IPR016156">
    <property type="entry name" value="FAD/NAD-linked_Rdtase_dimer_sf"/>
</dbReference>
<organism evidence="20 21">
    <name type="scientific">Metallosphaera tengchongensis</name>
    <dbReference type="NCBI Taxonomy" id="1532350"/>
    <lineage>
        <taxon>Archaea</taxon>
        <taxon>Thermoproteota</taxon>
        <taxon>Thermoprotei</taxon>
        <taxon>Sulfolobales</taxon>
        <taxon>Sulfolobaceae</taxon>
        <taxon>Metallosphaera</taxon>
    </lineage>
</organism>
<dbReference type="EC" id="1.16.1.1" evidence="4"/>
<dbReference type="RefSeq" id="WP_174632129.1">
    <property type="nucleotide sequence ID" value="NZ_CP049074.1"/>
</dbReference>
<keyword evidence="11" id="KW-0476">Mercury</keyword>
<dbReference type="GO" id="GO:0050661">
    <property type="term" value="F:NADP binding"/>
    <property type="evidence" value="ECO:0007669"/>
    <property type="project" value="InterPro"/>
</dbReference>
<keyword evidence="7 17" id="KW-0285">Flavoprotein</keyword>
<comment type="cofactor">
    <cofactor evidence="1">
        <name>FAD</name>
        <dbReference type="ChEBI" id="CHEBI:57692"/>
    </cofactor>
</comment>
<dbReference type="PANTHER" id="PTHR43014:SF4">
    <property type="entry name" value="PYRIDINE NUCLEOTIDE-DISULFIDE OXIDOREDUCTASE RCLA-RELATED"/>
    <property type="match status" value="1"/>
</dbReference>
<dbReference type="InterPro" id="IPR001100">
    <property type="entry name" value="Pyr_nuc-diS_OxRdtase"/>
</dbReference>
<evidence type="ECO:0000256" key="15">
    <source>
        <dbReference type="ARBA" id="ARBA00031725"/>
    </source>
</evidence>
<gene>
    <name evidence="20" type="primary">merA</name>
    <name evidence="20" type="ORF">GWK48_10615</name>
</gene>
<dbReference type="GeneID" id="55642400"/>
<dbReference type="GO" id="GO:0016152">
    <property type="term" value="F:mercury (II) reductase (NADP+) activity"/>
    <property type="evidence" value="ECO:0007669"/>
    <property type="project" value="UniProtKB-EC"/>
</dbReference>
<dbReference type="PRINTS" id="PR00368">
    <property type="entry name" value="FADPNR"/>
</dbReference>
<evidence type="ECO:0000256" key="3">
    <source>
        <dbReference type="ARBA" id="ARBA00011738"/>
    </source>
</evidence>
<dbReference type="PIRSF" id="PIRSF000350">
    <property type="entry name" value="Mercury_reductase_MerA"/>
    <property type="match status" value="1"/>
</dbReference>
<dbReference type="PROSITE" id="PS00076">
    <property type="entry name" value="PYRIDINE_REDOX_1"/>
    <property type="match status" value="1"/>
</dbReference>
<dbReference type="FunFam" id="3.30.390.30:FF:000001">
    <property type="entry name" value="Dihydrolipoyl dehydrogenase"/>
    <property type="match status" value="1"/>
</dbReference>
<dbReference type="EMBL" id="CP049074">
    <property type="protein sequence ID" value="QKR00780.1"/>
    <property type="molecule type" value="Genomic_DNA"/>
</dbReference>
<dbReference type="InterPro" id="IPR021179">
    <property type="entry name" value="Mercury_reductase_MerA"/>
</dbReference>
<dbReference type="GO" id="GO:0050787">
    <property type="term" value="P:detoxification of mercury ion"/>
    <property type="evidence" value="ECO:0007669"/>
    <property type="project" value="InterPro"/>
</dbReference>
<evidence type="ECO:0000256" key="16">
    <source>
        <dbReference type="ARBA" id="ARBA00048984"/>
    </source>
</evidence>
<evidence type="ECO:0000256" key="7">
    <source>
        <dbReference type="ARBA" id="ARBA00022630"/>
    </source>
</evidence>
<protein>
    <recommendedName>
        <fullName evidence="5">Mercuric reductase</fullName>
        <ecNumber evidence="4">1.16.1.1</ecNumber>
    </recommendedName>
    <alternativeName>
        <fullName evidence="15">Hg(II) reductase</fullName>
    </alternativeName>
</protein>
<dbReference type="GO" id="GO:0045340">
    <property type="term" value="F:mercury ion binding"/>
    <property type="evidence" value="ECO:0007669"/>
    <property type="project" value="InterPro"/>
</dbReference>
<keyword evidence="14 17" id="KW-0676">Redox-active center</keyword>
<dbReference type="SUPFAM" id="SSF51905">
    <property type="entry name" value="FAD/NAD(P)-binding domain"/>
    <property type="match status" value="1"/>
</dbReference>
<dbReference type="InterPro" id="IPR036188">
    <property type="entry name" value="FAD/NAD-bd_sf"/>
</dbReference>
<evidence type="ECO:0000256" key="9">
    <source>
        <dbReference type="ARBA" id="ARBA00022827"/>
    </source>
</evidence>
<dbReference type="GO" id="GO:0016668">
    <property type="term" value="F:oxidoreductase activity, acting on a sulfur group of donors, NAD(P) as acceptor"/>
    <property type="evidence" value="ECO:0007669"/>
    <property type="project" value="InterPro"/>
</dbReference>
<dbReference type="AlphaFoldDB" id="A0A6N0P0H9"/>
<reference evidence="20 21" key="1">
    <citation type="submission" date="2020-02" db="EMBL/GenBank/DDBJ databases">
        <title>Comparative genome analysis reveals the metabolism and evolution of the thermophilic archaeal genus Metallosphaera.</title>
        <authorList>
            <person name="Jiang C."/>
        </authorList>
    </citation>
    <scope>NUCLEOTIDE SEQUENCE [LARGE SCALE GENOMIC DNA]</scope>
    <source>
        <strain evidence="20 21">Ric-A</strain>
    </source>
</reference>
<comment type="subunit">
    <text evidence="3">Homodimer.</text>
</comment>
<name>A0A6N0P0H9_9CREN</name>
<dbReference type="InterPro" id="IPR023753">
    <property type="entry name" value="FAD/NAD-binding_dom"/>
</dbReference>
<dbReference type="Pfam" id="PF02852">
    <property type="entry name" value="Pyr_redox_dim"/>
    <property type="match status" value="1"/>
</dbReference>
<evidence type="ECO:0000256" key="2">
    <source>
        <dbReference type="ARBA" id="ARBA00007532"/>
    </source>
</evidence>
<evidence type="ECO:0000256" key="8">
    <source>
        <dbReference type="ARBA" id="ARBA00022723"/>
    </source>
</evidence>
<sequence length="446" mass="48153">MYKLGIIGYGAAGFAALIGANEMGVKPLLIGKGPLGGTCVNVGCVPSKRMLRVGELYKYARDVGCQVYPPFTAFQEKEALVQEMRKVKYEDLLSYYDVELVQGEARFVSPHAVKVDSKVLEAEKFIIATGSSPSIPDVPGLRETGYWTNVEALSPDRRIDSLVVIGGRALALEFAQMYRRMGVDVVLLQRSGALLPNWEPEVSGEARRILEDEGVQVFTGVKVREVRKGTGKVVVTDRGEVEADEVLIATGRRPNVDLGLENAGVSLNESGGIKVDETLRTDNPNIYAAGDVLGGKMLEALAGAQGTVAVRNAVLDEGKRIDMLSVPQVVFTQPNIASVGLTEREASRLGEVSSRTLRLEQVAKAEILGDTRGLVKMVTLGKRIVGVSMVGENFAEVINEAALALKLRATVDDLIETIHVFPTMSESLKLVAMSFTRDVARLSCCV</sequence>
<evidence type="ECO:0000259" key="18">
    <source>
        <dbReference type="Pfam" id="PF02852"/>
    </source>
</evidence>
<dbReference type="Proteomes" id="UP000509301">
    <property type="component" value="Chromosome"/>
</dbReference>
<dbReference type="GO" id="GO:0003955">
    <property type="term" value="F:NAD(P)H dehydrogenase (quinone) activity"/>
    <property type="evidence" value="ECO:0007669"/>
    <property type="project" value="TreeGrafter"/>
</dbReference>
<dbReference type="KEGG" id="mten:GWK48_10615"/>
<dbReference type="PANTHER" id="PTHR43014">
    <property type="entry name" value="MERCURIC REDUCTASE"/>
    <property type="match status" value="1"/>
</dbReference>
<keyword evidence="10" id="KW-0521">NADP</keyword>
<evidence type="ECO:0000256" key="13">
    <source>
        <dbReference type="ARBA" id="ARBA00023157"/>
    </source>
</evidence>
<evidence type="ECO:0000256" key="5">
    <source>
        <dbReference type="ARBA" id="ARBA00014791"/>
    </source>
</evidence>
<keyword evidence="12 17" id="KW-0560">Oxidoreductase</keyword>
<evidence type="ECO:0000256" key="6">
    <source>
        <dbReference type="ARBA" id="ARBA00022466"/>
    </source>
</evidence>
<evidence type="ECO:0000256" key="4">
    <source>
        <dbReference type="ARBA" id="ARBA00012661"/>
    </source>
</evidence>
<proteinExistence type="inferred from homology"/>
<dbReference type="InterPro" id="IPR012999">
    <property type="entry name" value="Pyr_OxRdtase_I_AS"/>
</dbReference>
<evidence type="ECO:0000256" key="10">
    <source>
        <dbReference type="ARBA" id="ARBA00022857"/>
    </source>
</evidence>
<dbReference type="PRINTS" id="PR00411">
    <property type="entry name" value="PNDRDTASEI"/>
</dbReference>
<dbReference type="OrthoDB" id="27922at2157"/>
<dbReference type="SUPFAM" id="SSF55424">
    <property type="entry name" value="FAD/NAD-linked reductases, dimerisation (C-terminal) domain"/>
    <property type="match status" value="1"/>
</dbReference>
<keyword evidence="21" id="KW-1185">Reference proteome</keyword>
<evidence type="ECO:0000259" key="19">
    <source>
        <dbReference type="Pfam" id="PF07992"/>
    </source>
</evidence>
<comment type="similarity">
    <text evidence="2 17">Belongs to the class-I pyridine nucleotide-disulfide oxidoreductase family.</text>
</comment>
<comment type="catalytic activity">
    <reaction evidence="16">
        <text>Hg + NADP(+) + H(+) = Hg(2+) + NADPH</text>
        <dbReference type="Rhea" id="RHEA:23856"/>
        <dbReference type="ChEBI" id="CHEBI:15378"/>
        <dbReference type="ChEBI" id="CHEBI:16170"/>
        <dbReference type="ChEBI" id="CHEBI:16793"/>
        <dbReference type="ChEBI" id="CHEBI:57783"/>
        <dbReference type="ChEBI" id="CHEBI:58349"/>
        <dbReference type="EC" id="1.16.1.1"/>
    </reaction>
</comment>
<dbReference type="Gene3D" id="3.30.390.30">
    <property type="match status" value="1"/>
</dbReference>
<dbReference type="Gene3D" id="3.50.50.60">
    <property type="entry name" value="FAD/NAD(P)-binding domain"/>
    <property type="match status" value="2"/>
</dbReference>
<keyword evidence="6" id="KW-0475">Mercuric resistance</keyword>
<dbReference type="InterPro" id="IPR004099">
    <property type="entry name" value="Pyr_nucl-diS_OxRdtase_dimer"/>
</dbReference>